<protein>
    <submittedName>
        <fullName evidence="1">Uncharacterized protein</fullName>
    </submittedName>
</protein>
<evidence type="ECO:0000313" key="2">
    <source>
        <dbReference type="Proteomes" id="UP000037594"/>
    </source>
</evidence>
<dbReference type="PATRIC" id="fig|451644.5.peg.575"/>
<evidence type="ECO:0000313" key="1">
    <source>
        <dbReference type="EMBL" id="KMV20603.1"/>
    </source>
</evidence>
<dbReference type="EMBL" id="LFOD01000001">
    <property type="protein sequence ID" value="KMV20603.1"/>
    <property type="molecule type" value="Genomic_DNA"/>
</dbReference>
<dbReference type="RefSeq" id="WP_019343867.1">
    <property type="nucleotide sequence ID" value="NZ_AGSZ01000090.1"/>
</dbReference>
<proteinExistence type="predicted"/>
<comment type="caution">
    <text evidence="1">The sequence shown here is derived from an EMBL/GenBank/DDBJ whole genome shotgun (WGS) entry which is preliminary data.</text>
</comment>
<sequence>MAGGFDDGTLQAIGELIALGEQEGFGITFNPDPEGWTVGYMRGMGGGDLLTGFDLGDTARGAVRPLLELAARYEAARRDREGN</sequence>
<reference evidence="1 2" key="1">
    <citation type="submission" date="2015-06" db="EMBL/GenBank/DDBJ databases">
        <title>Genome sequence of Mycobacterium conceptionense strain MLE.</title>
        <authorList>
            <person name="Greninger A.L."/>
            <person name="Cunningham G."/>
            <person name="Chiu C.Y."/>
            <person name="Miller S."/>
        </authorList>
    </citation>
    <scope>NUCLEOTIDE SEQUENCE [LARGE SCALE GENOMIC DNA]</scope>
    <source>
        <strain evidence="1 2">MLE</strain>
    </source>
</reference>
<dbReference type="Proteomes" id="UP000037594">
    <property type="component" value="Unassembled WGS sequence"/>
</dbReference>
<name>A0A0J8UGI3_9MYCO</name>
<organism evidence="1 2">
    <name type="scientific">Mycolicibacterium conceptionense</name>
    <dbReference type="NCBI Taxonomy" id="451644"/>
    <lineage>
        <taxon>Bacteria</taxon>
        <taxon>Bacillati</taxon>
        <taxon>Actinomycetota</taxon>
        <taxon>Actinomycetes</taxon>
        <taxon>Mycobacteriales</taxon>
        <taxon>Mycobacteriaceae</taxon>
        <taxon>Mycolicibacterium</taxon>
    </lineage>
</organism>
<dbReference type="AlphaFoldDB" id="A0A0J8UGI3"/>
<dbReference type="OrthoDB" id="5195660at2"/>
<gene>
    <name evidence="1" type="ORF">ACT17_02850</name>
</gene>
<accession>A0A0J8UGI3</accession>